<evidence type="ECO:0000256" key="5">
    <source>
        <dbReference type="ARBA" id="ARBA00022737"/>
    </source>
</evidence>
<keyword evidence="3" id="KW-0820">tRNA-binding</keyword>
<keyword evidence="8 14" id="KW-0067">ATP-binding</keyword>
<feature type="domain" description="ABC transporter" evidence="13">
    <location>
        <begin position="4"/>
        <end position="248"/>
    </location>
</feature>
<feature type="domain" description="ABC transporter" evidence="13">
    <location>
        <begin position="313"/>
        <end position="539"/>
    </location>
</feature>
<dbReference type="InterPro" id="IPR003439">
    <property type="entry name" value="ABC_transporter-like_ATP-bd"/>
</dbReference>
<evidence type="ECO:0000256" key="3">
    <source>
        <dbReference type="ARBA" id="ARBA00022555"/>
    </source>
</evidence>
<dbReference type="Pfam" id="PF00005">
    <property type="entry name" value="ABC_tran"/>
    <property type="match status" value="2"/>
</dbReference>
<dbReference type="GO" id="GO:0005524">
    <property type="term" value="F:ATP binding"/>
    <property type="evidence" value="ECO:0007669"/>
    <property type="project" value="UniProtKB-KW"/>
</dbReference>
<dbReference type="AlphaFoldDB" id="A0A7G9L997"/>
<organism evidence="14 15">
    <name type="scientific">Polaribacter pectinis</name>
    <dbReference type="NCBI Taxonomy" id="2738844"/>
    <lineage>
        <taxon>Bacteria</taxon>
        <taxon>Pseudomonadati</taxon>
        <taxon>Bacteroidota</taxon>
        <taxon>Flavobacteriia</taxon>
        <taxon>Flavobacteriales</taxon>
        <taxon>Flavobacteriaceae</taxon>
    </lineage>
</organism>
<evidence type="ECO:0000256" key="11">
    <source>
        <dbReference type="ARBA" id="ARBA00022917"/>
    </source>
</evidence>
<keyword evidence="10" id="KW-0694">RNA-binding</keyword>
<keyword evidence="15" id="KW-1185">Reference proteome</keyword>
<keyword evidence="6" id="KW-0547">Nucleotide-binding</keyword>
<dbReference type="Pfam" id="PF16326">
    <property type="entry name" value="ABC_tran_CTD"/>
    <property type="match status" value="1"/>
</dbReference>
<evidence type="ECO:0000313" key="15">
    <source>
        <dbReference type="Proteomes" id="UP000515808"/>
    </source>
</evidence>
<dbReference type="PROSITE" id="PS50893">
    <property type="entry name" value="ABC_TRANSPORTER_2"/>
    <property type="match status" value="2"/>
</dbReference>
<evidence type="ECO:0000256" key="6">
    <source>
        <dbReference type="ARBA" id="ARBA00022741"/>
    </source>
</evidence>
<keyword evidence="12" id="KW-0175">Coiled coil</keyword>
<keyword evidence="11" id="KW-0648">Protein biosynthesis</keyword>
<dbReference type="InterPro" id="IPR003593">
    <property type="entry name" value="AAA+_ATPase"/>
</dbReference>
<dbReference type="FunFam" id="3.40.50.300:FF:000011">
    <property type="entry name" value="Putative ABC transporter ATP-binding component"/>
    <property type="match status" value="1"/>
</dbReference>
<dbReference type="GO" id="GO:0000049">
    <property type="term" value="F:tRNA binding"/>
    <property type="evidence" value="ECO:0007669"/>
    <property type="project" value="UniProtKB-KW"/>
</dbReference>
<dbReference type="Gene3D" id="1.10.287.380">
    <property type="entry name" value="Valyl-tRNA synthetase, C-terminal domain"/>
    <property type="match status" value="1"/>
</dbReference>
<evidence type="ECO:0000256" key="1">
    <source>
        <dbReference type="ARBA" id="ARBA00005868"/>
    </source>
</evidence>
<feature type="coiled-coil region" evidence="12">
    <location>
        <begin position="562"/>
        <end position="613"/>
    </location>
</feature>
<dbReference type="KEGG" id="ppec:H9W90_13515"/>
<dbReference type="Gene3D" id="3.40.50.300">
    <property type="entry name" value="P-loop containing nucleotide triphosphate hydrolases"/>
    <property type="match status" value="2"/>
</dbReference>
<reference evidence="14 15" key="1">
    <citation type="submission" date="2020-08" db="EMBL/GenBank/DDBJ databases">
        <title>Polaribacter sp. L12M9 isolated from gut of the Korean scallop.</title>
        <authorList>
            <person name="Jeong Y.S."/>
        </authorList>
    </citation>
    <scope>NUCLEOTIDE SEQUENCE [LARGE SCALE GENOMIC DNA]</scope>
    <source>
        <strain evidence="14 15">L12M9</strain>
    </source>
</reference>
<keyword evidence="5" id="KW-0677">Repeat</keyword>
<proteinExistence type="inferred from homology"/>
<dbReference type="Pfam" id="PF12848">
    <property type="entry name" value="ABC_tran_Xtn"/>
    <property type="match status" value="1"/>
</dbReference>
<accession>A0A7G9L997</accession>
<dbReference type="InterPro" id="IPR032781">
    <property type="entry name" value="ABC_tran_Xtn"/>
</dbReference>
<dbReference type="PANTHER" id="PTHR42855:SF1">
    <property type="entry name" value="ABC TRANSPORTER DOMAIN-CONTAINING PROTEIN"/>
    <property type="match status" value="1"/>
</dbReference>
<dbReference type="CDD" id="cd03221">
    <property type="entry name" value="ABCF_EF-3"/>
    <property type="match status" value="2"/>
</dbReference>
<sequence length="623" mass="71808">MNYLSVENISKAYGERILFEDISFGINKDQKVAFVAKNGSGKTSILNIIAGLDVPDSGQVVSRKGISIAYLAQKDDINPDLTIEETIFATDNKILSIVNRYEKALKNLDDTDAYQAAFEQMEQFNAWDFETQYRQILSKLKLDDLTLKVGALSGGQRKRLSLAIVLINKPDLLILDEPTNHLDLEMIEWLEAFFAKEKITLFMVTHDRYFLERVCNEILELDEGKIYKYKGNYSYYLQNKEERLALEATNLGKAKSLFKKELEWMRKQPKARTTKSKSRTDDFYQIKEKAHQRRKDHKVQLEINMERLGSKILELHKVSKSFGDKKILDNFDYIFKRGERIGIIGKNGTGKSSFLNIITETAPADSGKVVLGETVKYGYYTQAGINIKEGQKVIEVVKEFGEFIPLTKGRKISASQLLERFLFDKKKQYDFVEKLSGGEQKRLYLCAVLIQNPNFLILDEPTNDLDVVTLNVLESFLLDYPGNLLVVSHDRYFMDKIVDALFVFRGEGVVENFPGNYSDFRAYESSADKDEAEIKPTEIKTEKKVEKKQTKNALSFNEKREFGTLEVEIERLQKRKATIEKQFLNVEIAPDDIAKKSEELQEIINTIEQKEERWLELSMKQED</sequence>
<evidence type="ECO:0000256" key="12">
    <source>
        <dbReference type="SAM" id="Coils"/>
    </source>
</evidence>
<dbReference type="Proteomes" id="UP000515808">
    <property type="component" value="Chromosome"/>
</dbReference>
<dbReference type="SMART" id="SM00382">
    <property type="entry name" value="AAA"/>
    <property type="match status" value="2"/>
</dbReference>
<comment type="similarity">
    <text evidence="1">Belongs to the ABC transporter superfamily. ABCF family. Translational throttle EttA subfamily.</text>
</comment>
<dbReference type="PANTHER" id="PTHR42855">
    <property type="entry name" value="ABC TRANSPORTER ATP-BINDING SUBUNIT"/>
    <property type="match status" value="1"/>
</dbReference>
<evidence type="ECO:0000256" key="10">
    <source>
        <dbReference type="ARBA" id="ARBA00022884"/>
    </source>
</evidence>
<keyword evidence="9" id="KW-0810">Translation regulation</keyword>
<keyword evidence="7" id="KW-0378">Hydrolase</keyword>
<dbReference type="InterPro" id="IPR032524">
    <property type="entry name" value="ABC_tran_C"/>
</dbReference>
<evidence type="ECO:0000313" key="14">
    <source>
        <dbReference type="EMBL" id="QNM85196.1"/>
    </source>
</evidence>
<dbReference type="InterPro" id="IPR017871">
    <property type="entry name" value="ABC_transporter-like_CS"/>
</dbReference>
<dbReference type="PROSITE" id="PS00211">
    <property type="entry name" value="ABC_TRANSPORTER_1"/>
    <property type="match status" value="1"/>
</dbReference>
<gene>
    <name evidence="14" type="ORF">H9W90_13515</name>
</gene>
<dbReference type="SUPFAM" id="SSF52540">
    <property type="entry name" value="P-loop containing nucleoside triphosphate hydrolases"/>
    <property type="match status" value="2"/>
</dbReference>
<name>A0A7G9L997_9FLAO</name>
<dbReference type="InterPro" id="IPR051309">
    <property type="entry name" value="ABCF_ATPase"/>
</dbReference>
<dbReference type="FunFam" id="3.40.50.300:FF:000183">
    <property type="entry name" value="ABC transporter ATP-binding protein yjjK"/>
    <property type="match status" value="1"/>
</dbReference>
<evidence type="ECO:0000256" key="4">
    <source>
        <dbReference type="ARBA" id="ARBA00022730"/>
    </source>
</evidence>
<keyword evidence="4" id="KW-0699">rRNA-binding</keyword>
<keyword evidence="2" id="KW-0963">Cytoplasm</keyword>
<dbReference type="RefSeq" id="WP_187482109.1">
    <property type="nucleotide sequence ID" value="NZ_CP060695.1"/>
</dbReference>
<evidence type="ECO:0000256" key="7">
    <source>
        <dbReference type="ARBA" id="ARBA00022801"/>
    </source>
</evidence>
<protein>
    <submittedName>
        <fullName evidence="14">ABC-F family ATP-binding cassette domain-containing protein</fullName>
    </submittedName>
</protein>
<dbReference type="GO" id="GO:0019843">
    <property type="term" value="F:rRNA binding"/>
    <property type="evidence" value="ECO:0007669"/>
    <property type="project" value="UniProtKB-KW"/>
</dbReference>
<dbReference type="GO" id="GO:0006412">
    <property type="term" value="P:translation"/>
    <property type="evidence" value="ECO:0007669"/>
    <property type="project" value="UniProtKB-KW"/>
</dbReference>
<evidence type="ECO:0000256" key="9">
    <source>
        <dbReference type="ARBA" id="ARBA00022845"/>
    </source>
</evidence>
<dbReference type="EMBL" id="CP060695">
    <property type="protein sequence ID" value="QNM85196.1"/>
    <property type="molecule type" value="Genomic_DNA"/>
</dbReference>
<evidence type="ECO:0000256" key="8">
    <source>
        <dbReference type="ARBA" id="ARBA00022840"/>
    </source>
</evidence>
<dbReference type="InterPro" id="IPR037118">
    <property type="entry name" value="Val-tRNA_synth_C_sf"/>
</dbReference>
<dbReference type="GO" id="GO:0003677">
    <property type="term" value="F:DNA binding"/>
    <property type="evidence" value="ECO:0007669"/>
    <property type="project" value="InterPro"/>
</dbReference>
<dbReference type="GO" id="GO:0016887">
    <property type="term" value="F:ATP hydrolysis activity"/>
    <property type="evidence" value="ECO:0007669"/>
    <property type="project" value="InterPro"/>
</dbReference>
<evidence type="ECO:0000259" key="13">
    <source>
        <dbReference type="PROSITE" id="PS50893"/>
    </source>
</evidence>
<dbReference type="InterPro" id="IPR027417">
    <property type="entry name" value="P-loop_NTPase"/>
</dbReference>
<dbReference type="GO" id="GO:0006417">
    <property type="term" value="P:regulation of translation"/>
    <property type="evidence" value="ECO:0007669"/>
    <property type="project" value="UniProtKB-KW"/>
</dbReference>
<evidence type="ECO:0000256" key="2">
    <source>
        <dbReference type="ARBA" id="ARBA00022490"/>
    </source>
</evidence>